<feature type="region of interest" description="Disordered" evidence="1">
    <location>
        <begin position="1"/>
        <end position="21"/>
    </location>
</feature>
<feature type="transmembrane region" description="Helical" evidence="2">
    <location>
        <begin position="25"/>
        <end position="46"/>
    </location>
</feature>
<keyword evidence="2" id="KW-0472">Membrane</keyword>
<proteinExistence type="predicted"/>
<evidence type="ECO:0000256" key="2">
    <source>
        <dbReference type="SAM" id="Phobius"/>
    </source>
</evidence>
<evidence type="ECO:0000256" key="1">
    <source>
        <dbReference type="SAM" id="MobiDB-lite"/>
    </source>
</evidence>
<organism evidence="3 4">
    <name type="scientific">Myceligenerans crystallogenes</name>
    <dbReference type="NCBI Taxonomy" id="316335"/>
    <lineage>
        <taxon>Bacteria</taxon>
        <taxon>Bacillati</taxon>
        <taxon>Actinomycetota</taxon>
        <taxon>Actinomycetes</taxon>
        <taxon>Micrococcales</taxon>
        <taxon>Promicromonosporaceae</taxon>
        <taxon>Myceligenerans</taxon>
    </lineage>
</organism>
<comment type="caution">
    <text evidence="3">The sequence shown here is derived from an EMBL/GenBank/DDBJ whole genome shotgun (WGS) entry which is preliminary data.</text>
</comment>
<keyword evidence="2" id="KW-1133">Transmembrane helix</keyword>
<dbReference type="EMBL" id="BAAANL010000005">
    <property type="protein sequence ID" value="GAA1866019.1"/>
    <property type="molecule type" value="Genomic_DNA"/>
</dbReference>
<keyword evidence="2" id="KW-0812">Transmembrane</keyword>
<name>A0ABP4ZSJ8_9MICO</name>
<sequence length="48" mass="4691">MAGRDEDRGGAMNGGRGKGPGAGPVFWVLLGLVGAGLALMIAVPLAGR</sequence>
<evidence type="ECO:0000313" key="3">
    <source>
        <dbReference type="EMBL" id="GAA1866019.1"/>
    </source>
</evidence>
<accession>A0ABP4ZSJ8</accession>
<feature type="compositionally biased region" description="Gly residues" evidence="1">
    <location>
        <begin position="11"/>
        <end position="21"/>
    </location>
</feature>
<protein>
    <submittedName>
        <fullName evidence="3">Uncharacterized protein</fullName>
    </submittedName>
</protein>
<evidence type="ECO:0000313" key="4">
    <source>
        <dbReference type="Proteomes" id="UP001501094"/>
    </source>
</evidence>
<gene>
    <name evidence="3" type="ORF">GCM10009751_25210</name>
</gene>
<dbReference type="Proteomes" id="UP001501094">
    <property type="component" value="Unassembled WGS sequence"/>
</dbReference>
<reference evidence="4" key="1">
    <citation type="journal article" date="2019" name="Int. J. Syst. Evol. Microbiol.">
        <title>The Global Catalogue of Microorganisms (GCM) 10K type strain sequencing project: providing services to taxonomists for standard genome sequencing and annotation.</title>
        <authorList>
            <consortium name="The Broad Institute Genomics Platform"/>
            <consortium name="The Broad Institute Genome Sequencing Center for Infectious Disease"/>
            <person name="Wu L."/>
            <person name="Ma J."/>
        </authorList>
    </citation>
    <scope>NUCLEOTIDE SEQUENCE [LARGE SCALE GENOMIC DNA]</scope>
    <source>
        <strain evidence="4">JCM 14326</strain>
    </source>
</reference>
<keyword evidence="4" id="KW-1185">Reference proteome</keyword>